<keyword evidence="1" id="KW-0812">Transmembrane</keyword>
<evidence type="ECO:0000256" key="1">
    <source>
        <dbReference type="SAM" id="Phobius"/>
    </source>
</evidence>
<dbReference type="InterPro" id="IPR046513">
    <property type="entry name" value="DUF6691"/>
</dbReference>
<dbReference type="AlphaFoldDB" id="A0A2S7UR50"/>
<organism evidence="2 3">
    <name type="scientific">Psychrosphaera saromensis</name>
    <dbReference type="NCBI Taxonomy" id="716813"/>
    <lineage>
        <taxon>Bacteria</taxon>
        <taxon>Pseudomonadati</taxon>
        <taxon>Pseudomonadota</taxon>
        <taxon>Gammaproteobacteria</taxon>
        <taxon>Alteromonadales</taxon>
        <taxon>Pseudoalteromonadaceae</taxon>
        <taxon>Psychrosphaera</taxon>
    </lineage>
</organism>
<feature type="transmembrane region" description="Helical" evidence="1">
    <location>
        <begin position="86"/>
        <end position="104"/>
    </location>
</feature>
<dbReference type="Proteomes" id="UP000239007">
    <property type="component" value="Unassembled WGS sequence"/>
</dbReference>
<feature type="transmembrane region" description="Helical" evidence="1">
    <location>
        <begin position="46"/>
        <end position="65"/>
    </location>
</feature>
<keyword evidence="3" id="KW-1185">Reference proteome</keyword>
<dbReference type="RefSeq" id="WP_105050867.1">
    <property type="nucleotide sequence ID" value="NZ_BMYG01000005.1"/>
</dbReference>
<proteinExistence type="predicted"/>
<name>A0A2S7UR50_9GAMM</name>
<evidence type="ECO:0000313" key="2">
    <source>
        <dbReference type="EMBL" id="PQJ52407.1"/>
    </source>
</evidence>
<dbReference type="Pfam" id="PF20398">
    <property type="entry name" value="DUF6691"/>
    <property type="match status" value="1"/>
</dbReference>
<dbReference type="EMBL" id="MSCH01000003">
    <property type="protein sequence ID" value="PQJ52407.1"/>
    <property type="molecule type" value="Genomic_DNA"/>
</dbReference>
<reference evidence="2 3" key="1">
    <citation type="submission" date="2016-12" db="EMBL/GenBank/DDBJ databases">
        <title>Diversity of luminous bacteria.</title>
        <authorList>
            <person name="Yoshizawa S."/>
            <person name="Kogure K."/>
        </authorList>
    </citation>
    <scope>NUCLEOTIDE SEQUENCE [LARGE SCALE GENOMIC DNA]</scope>
    <source>
        <strain evidence="2 3">SA4-48</strain>
    </source>
</reference>
<evidence type="ECO:0000313" key="3">
    <source>
        <dbReference type="Proteomes" id="UP000239007"/>
    </source>
</evidence>
<protein>
    <submittedName>
        <fullName evidence="2">Uncharacterized protein</fullName>
    </submittedName>
</protein>
<keyword evidence="1" id="KW-0472">Membrane</keyword>
<accession>A0A2S7UR50</accession>
<feature type="transmembrane region" description="Helical" evidence="1">
    <location>
        <begin position="116"/>
        <end position="134"/>
    </location>
</feature>
<comment type="caution">
    <text evidence="2">The sequence shown here is derived from an EMBL/GenBank/DDBJ whole genome shotgun (WGS) entry which is preliminary data.</text>
</comment>
<gene>
    <name evidence="2" type="ORF">BTO11_01230</name>
</gene>
<keyword evidence="1" id="KW-1133">Transmembrane helix</keyword>
<sequence>MNTLFSYLIILLAGLLFGIGLAISGMNDTHVVQGFLDVFGQWDSRLIFVMLAALIVTLLTFPLILKREKPIFDSLFHLPKFSQIDRKLIIGAAMFGIGWGLVGYCPGPAIASISYGYWQTAVFIVSMLIGAFVCNKTTS</sequence>
<dbReference type="OrthoDB" id="9790409at2"/>